<feature type="coiled-coil region" evidence="1">
    <location>
        <begin position="2"/>
        <end position="36"/>
    </location>
</feature>
<gene>
    <name evidence="2" type="ORF">FUSO3_11405</name>
</gene>
<comment type="caution">
    <text evidence="2">The sequence shown here is derived from an EMBL/GenBank/DDBJ whole genome shotgun (WGS) entry which is preliminary data.</text>
</comment>
<sequence>MVNDEKTELKILAENIDLNEKEKVKLQKNLDRQRRANTPNKFKEDGTINISNKERWLKIGNAKIQRDLYSAYLIKKVTENLKEVEIE</sequence>
<proteinExistence type="predicted"/>
<dbReference type="AlphaFoldDB" id="A0AB73BTE6"/>
<protein>
    <submittedName>
        <fullName evidence="2">Uncharacterized protein</fullName>
    </submittedName>
</protein>
<dbReference type="RefSeq" id="WP_035915292.1">
    <property type="nucleotide sequence ID" value="NZ_JAAC01000209.1"/>
</dbReference>
<evidence type="ECO:0000313" key="3">
    <source>
        <dbReference type="Proteomes" id="UP000027473"/>
    </source>
</evidence>
<reference evidence="2 3" key="1">
    <citation type="submission" date="2014-01" db="EMBL/GenBank/DDBJ databases">
        <title>Comparative genomics of Fusobacterium necrophorum wild isolates.</title>
        <authorList>
            <person name="Kittichotirat W."/>
            <person name="Bumgarner R.E."/>
            <person name="Lawrence P."/>
        </authorList>
    </citation>
    <scope>NUCLEOTIDE SEQUENCE [LARGE SCALE GENOMIC DNA]</scope>
    <source>
        <strain evidence="2 3">BL</strain>
    </source>
</reference>
<evidence type="ECO:0000313" key="2">
    <source>
        <dbReference type="EMBL" id="KDE60994.1"/>
    </source>
</evidence>
<evidence type="ECO:0000256" key="1">
    <source>
        <dbReference type="SAM" id="Coils"/>
    </source>
</evidence>
<organism evidence="2 3">
    <name type="scientific">Fusobacterium necrophorum BL</name>
    <dbReference type="NCBI Taxonomy" id="1441732"/>
    <lineage>
        <taxon>Bacteria</taxon>
        <taxon>Fusobacteriati</taxon>
        <taxon>Fusobacteriota</taxon>
        <taxon>Fusobacteriia</taxon>
        <taxon>Fusobacteriales</taxon>
        <taxon>Fusobacteriaceae</taxon>
        <taxon>Fusobacterium</taxon>
    </lineage>
</organism>
<dbReference type="EMBL" id="JAAC01000209">
    <property type="protein sequence ID" value="KDE60994.1"/>
    <property type="molecule type" value="Genomic_DNA"/>
</dbReference>
<keyword evidence="1" id="KW-0175">Coiled coil</keyword>
<dbReference type="Proteomes" id="UP000027473">
    <property type="component" value="Unassembled WGS sequence"/>
</dbReference>
<accession>A0AB73BTE6</accession>
<name>A0AB73BTE6_9FUSO</name>